<dbReference type="InterPro" id="IPR029226">
    <property type="entry name" value="Ecp2-like"/>
</dbReference>
<sequence length="182" mass="20401">MLEDSVVTRRMIPQNFTTSDGETHEILVLEGFVPETEIKRRADFNVDTWHKDRDNQDRCLASSFNDDTGPHAPTTGRYIAVMEWAASNSGYFLTTWVNHVGGKWPSLVSSEKSGTTACHFRVNHSANSGYVGNTDIRDIVRDALAKFRRQTGGAERLRAYGTAGCEGTLVNDGRMAMRWRID</sequence>
<organism evidence="2 3">
    <name type="scientific">Microdochium trichocladiopsis</name>
    <dbReference type="NCBI Taxonomy" id="1682393"/>
    <lineage>
        <taxon>Eukaryota</taxon>
        <taxon>Fungi</taxon>
        <taxon>Dikarya</taxon>
        <taxon>Ascomycota</taxon>
        <taxon>Pezizomycotina</taxon>
        <taxon>Sordariomycetes</taxon>
        <taxon>Xylariomycetidae</taxon>
        <taxon>Xylariales</taxon>
        <taxon>Microdochiaceae</taxon>
        <taxon>Microdochium</taxon>
    </lineage>
</organism>
<gene>
    <name evidence="2" type="ORF">B0I36DRAFT_356964</name>
</gene>
<dbReference type="EMBL" id="JAGTJQ010000001">
    <property type="protein sequence ID" value="KAH7039551.1"/>
    <property type="molecule type" value="Genomic_DNA"/>
</dbReference>
<proteinExistence type="predicted"/>
<dbReference type="GeneID" id="70187269"/>
<feature type="domain" description="Ecp2 effector protein-like" evidence="1">
    <location>
        <begin position="59"/>
        <end position="165"/>
    </location>
</feature>
<evidence type="ECO:0000313" key="3">
    <source>
        <dbReference type="Proteomes" id="UP000756346"/>
    </source>
</evidence>
<dbReference type="AlphaFoldDB" id="A0A9P9BT32"/>
<name>A0A9P9BT32_9PEZI</name>
<comment type="caution">
    <text evidence="2">The sequence shown here is derived from an EMBL/GenBank/DDBJ whole genome shotgun (WGS) entry which is preliminary data.</text>
</comment>
<reference evidence="2" key="1">
    <citation type="journal article" date="2021" name="Nat. Commun.">
        <title>Genetic determinants of endophytism in the Arabidopsis root mycobiome.</title>
        <authorList>
            <person name="Mesny F."/>
            <person name="Miyauchi S."/>
            <person name="Thiergart T."/>
            <person name="Pickel B."/>
            <person name="Atanasova L."/>
            <person name="Karlsson M."/>
            <person name="Huettel B."/>
            <person name="Barry K.W."/>
            <person name="Haridas S."/>
            <person name="Chen C."/>
            <person name="Bauer D."/>
            <person name="Andreopoulos W."/>
            <person name="Pangilinan J."/>
            <person name="LaButti K."/>
            <person name="Riley R."/>
            <person name="Lipzen A."/>
            <person name="Clum A."/>
            <person name="Drula E."/>
            <person name="Henrissat B."/>
            <person name="Kohler A."/>
            <person name="Grigoriev I.V."/>
            <person name="Martin F.M."/>
            <person name="Hacquard S."/>
        </authorList>
    </citation>
    <scope>NUCLEOTIDE SEQUENCE</scope>
    <source>
        <strain evidence="2">MPI-CAGE-CH-0230</strain>
    </source>
</reference>
<dbReference type="Proteomes" id="UP000756346">
    <property type="component" value="Unassembled WGS sequence"/>
</dbReference>
<evidence type="ECO:0000313" key="2">
    <source>
        <dbReference type="EMBL" id="KAH7039551.1"/>
    </source>
</evidence>
<keyword evidence="3" id="KW-1185">Reference proteome</keyword>
<accession>A0A9P9BT32</accession>
<evidence type="ECO:0000259" key="1">
    <source>
        <dbReference type="Pfam" id="PF14856"/>
    </source>
</evidence>
<dbReference type="Pfam" id="PF14856">
    <property type="entry name" value="Hce2"/>
    <property type="match status" value="1"/>
</dbReference>
<protein>
    <recommendedName>
        <fullName evidence="1">Ecp2 effector protein-like domain-containing protein</fullName>
    </recommendedName>
</protein>
<dbReference type="OrthoDB" id="4806132at2759"/>
<dbReference type="RefSeq" id="XP_046017606.1">
    <property type="nucleotide sequence ID" value="XM_046157723.1"/>
</dbReference>